<dbReference type="Proteomes" id="UP000193144">
    <property type="component" value="Unassembled WGS sequence"/>
</dbReference>
<dbReference type="GO" id="GO:0006508">
    <property type="term" value="P:proteolysis"/>
    <property type="evidence" value="ECO:0007669"/>
    <property type="project" value="InterPro"/>
</dbReference>
<dbReference type="AlphaFoldDB" id="A0A1Y1ZL75"/>
<dbReference type="PANTHER" id="PTHR15462">
    <property type="entry name" value="SERINE PROTEASE"/>
    <property type="match status" value="1"/>
</dbReference>
<dbReference type="Gene3D" id="2.40.10.10">
    <property type="entry name" value="Trypsin-like serine proteases"/>
    <property type="match status" value="2"/>
</dbReference>
<comment type="caution">
    <text evidence="4">The sequence shown here is derived from an EMBL/GenBank/DDBJ whole genome shotgun (WGS) entry which is preliminary data.</text>
</comment>
<dbReference type="Pfam" id="PF00089">
    <property type="entry name" value="Trypsin"/>
    <property type="match status" value="1"/>
</dbReference>
<sequence>MPPFVRIPKSVSPSTFGTPPKAIVLDKNDLLGPGTVPSGSPIGTRNPPAPKERDIIGTENRVLQTKTGNPWDYIGNFAWSDGGRCSASLVGPRHLATARHCVDTTPGSKITYQFRPNYDQGIRGYTPAGVTNVFYPAGSLTDTCSYGDDWAIFILDQRLGDKYGFFGVRNFNQTKANQAIFWNEGYPIDLGNTERPYVQEKVTGKTVPSCNNGNTGPIVTDTDAMGGQSGGPLWLLPEADGVRYLYGVLSAGNSQSTYFAGRVAFLNAVAKARNDFP</sequence>
<dbReference type="PANTHER" id="PTHR15462:SF8">
    <property type="entry name" value="SERINE PROTEASE"/>
    <property type="match status" value="1"/>
</dbReference>
<dbReference type="InterPro" id="IPR001254">
    <property type="entry name" value="Trypsin_dom"/>
</dbReference>
<evidence type="ECO:0000313" key="4">
    <source>
        <dbReference type="EMBL" id="ORY11011.1"/>
    </source>
</evidence>
<evidence type="ECO:0000256" key="1">
    <source>
        <dbReference type="ARBA" id="ARBA00022729"/>
    </source>
</evidence>
<feature type="region of interest" description="Disordered" evidence="2">
    <location>
        <begin position="29"/>
        <end position="51"/>
    </location>
</feature>
<evidence type="ECO:0000259" key="3">
    <source>
        <dbReference type="Pfam" id="PF00089"/>
    </source>
</evidence>
<name>A0A1Y1ZL75_9PLEO</name>
<feature type="domain" description="Peptidase S1" evidence="3">
    <location>
        <begin position="67"/>
        <end position="257"/>
    </location>
</feature>
<dbReference type="GO" id="GO:0004252">
    <property type="term" value="F:serine-type endopeptidase activity"/>
    <property type="evidence" value="ECO:0007669"/>
    <property type="project" value="InterPro"/>
</dbReference>
<reference evidence="4 5" key="1">
    <citation type="submission" date="2016-07" db="EMBL/GenBank/DDBJ databases">
        <title>Pervasive Adenine N6-methylation of Active Genes in Fungi.</title>
        <authorList>
            <consortium name="DOE Joint Genome Institute"/>
            <person name="Mondo S.J."/>
            <person name="Dannebaum R.O."/>
            <person name="Kuo R.C."/>
            <person name="Labutti K."/>
            <person name="Haridas S."/>
            <person name="Kuo A."/>
            <person name="Salamov A."/>
            <person name="Ahrendt S.R."/>
            <person name="Lipzen A."/>
            <person name="Sullivan W."/>
            <person name="Andreopoulos W.B."/>
            <person name="Clum A."/>
            <person name="Lindquist E."/>
            <person name="Daum C."/>
            <person name="Ramamoorthy G.K."/>
            <person name="Gryganskyi A."/>
            <person name="Culley D."/>
            <person name="Magnuson J.K."/>
            <person name="James T.Y."/>
            <person name="O'Malley M.A."/>
            <person name="Stajich J.E."/>
            <person name="Spatafora J.W."/>
            <person name="Visel A."/>
            <person name="Grigoriev I.V."/>
        </authorList>
    </citation>
    <scope>NUCLEOTIDE SEQUENCE [LARGE SCALE GENOMIC DNA]</scope>
    <source>
        <strain evidence="4 5">CBS 115471</strain>
    </source>
</reference>
<protein>
    <submittedName>
        <fullName evidence="4">Trypsin-like cysteine/serine peptidase domain-containing protein</fullName>
    </submittedName>
</protein>
<keyword evidence="1" id="KW-0732">Signal</keyword>
<proteinExistence type="predicted"/>
<dbReference type="STRING" id="1231657.A0A1Y1ZL75"/>
<accession>A0A1Y1ZL75</accession>
<dbReference type="OrthoDB" id="10037376at2759"/>
<dbReference type="InterPro" id="IPR050966">
    <property type="entry name" value="Glutamyl_endopeptidase"/>
</dbReference>
<evidence type="ECO:0000256" key="2">
    <source>
        <dbReference type="SAM" id="MobiDB-lite"/>
    </source>
</evidence>
<gene>
    <name evidence="4" type="ORF">BCR34DRAFT_601620</name>
</gene>
<dbReference type="InterPro" id="IPR043504">
    <property type="entry name" value="Peptidase_S1_PA_chymotrypsin"/>
</dbReference>
<organism evidence="4 5">
    <name type="scientific">Clohesyomyces aquaticus</name>
    <dbReference type="NCBI Taxonomy" id="1231657"/>
    <lineage>
        <taxon>Eukaryota</taxon>
        <taxon>Fungi</taxon>
        <taxon>Dikarya</taxon>
        <taxon>Ascomycota</taxon>
        <taxon>Pezizomycotina</taxon>
        <taxon>Dothideomycetes</taxon>
        <taxon>Pleosporomycetidae</taxon>
        <taxon>Pleosporales</taxon>
        <taxon>Lindgomycetaceae</taxon>
        <taxon>Clohesyomyces</taxon>
    </lineage>
</organism>
<dbReference type="EMBL" id="MCFA01000065">
    <property type="protein sequence ID" value="ORY11011.1"/>
    <property type="molecule type" value="Genomic_DNA"/>
</dbReference>
<keyword evidence="5" id="KW-1185">Reference proteome</keyword>
<dbReference type="SUPFAM" id="SSF50494">
    <property type="entry name" value="Trypsin-like serine proteases"/>
    <property type="match status" value="1"/>
</dbReference>
<evidence type="ECO:0000313" key="5">
    <source>
        <dbReference type="Proteomes" id="UP000193144"/>
    </source>
</evidence>
<dbReference type="InterPro" id="IPR009003">
    <property type="entry name" value="Peptidase_S1_PA"/>
</dbReference>